<name>A0AAD3H8H6_9STRA</name>
<dbReference type="InterPro" id="IPR002893">
    <property type="entry name" value="Znf_MYND"/>
</dbReference>
<accession>A0AAD3H8H6</accession>
<dbReference type="GO" id="GO:0008270">
    <property type="term" value="F:zinc ion binding"/>
    <property type="evidence" value="ECO:0007669"/>
    <property type="project" value="UniProtKB-KW"/>
</dbReference>
<proteinExistence type="predicted"/>
<organism evidence="6 7">
    <name type="scientific">Chaetoceros tenuissimus</name>
    <dbReference type="NCBI Taxonomy" id="426638"/>
    <lineage>
        <taxon>Eukaryota</taxon>
        <taxon>Sar</taxon>
        <taxon>Stramenopiles</taxon>
        <taxon>Ochrophyta</taxon>
        <taxon>Bacillariophyta</taxon>
        <taxon>Coscinodiscophyceae</taxon>
        <taxon>Chaetocerotophycidae</taxon>
        <taxon>Chaetocerotales</taxon>
        <taxon>Chaetocerotaceae</taxon>
        <taxon>Chaetoceros</taxon>
    </lineage>
</organism>
<evidence type="ECO:0000256" key="1">
    <source>
        <dbReference type="ARBA" id="ARBA00022723"/>
    </source>
</evidence>
<protein>
    <recommendedName>
        <fullName evidence="5">MYND-type domain-containing protein</fullName>
    </recommendedName>
</protein>
<dbReference type="EMBL" id="BLLK01000047">
    <property type="protein sequence ID" value="GFH53854.1"/>
    <property type="molecule type" value="Genomic_DNA"/>
</dbReference>
<evidence type="ECO:0000256" key="3">
    <source>
        <dbReference type="ARBA" id="ARBA00022833"/>
    </source>
</evidence>
<evidence type="ECO:0000256" key="4">
    <source>
        <dbReference type="PROSITE-ProRule" id="PRU00134"/>
    </source>
</evidence>
<keyword evidence="3" id="KW-0862">Zinc</keyword>
<dbReference type="Gene3D" id="6.10.140.2220">
    <property type="match status" value="1"/>
</dbReference>
<dbReference type="AlphaFoldDB" id="A0AAD3H8H6"/>
<sequence length="473" mass="55099">MFSILGGRAKPNNLTSTRLKNREAARTSYLPITLEDLLKCRYVYFESRDIQTSTGFSMGKKGKKSRRQQAKKVDTDQIVIDNIMNRVKEYDERAFKSSMKNLYSDAVSSLKEAVQFVEAKEAIIVKAERGIYLFYEYLIKKTYRRLIATEYNTRRNYEEVIQICNCFTSKFNYTTAIKGVVTSSFMEESVILIMMYRDLALIRVSNDISADSSLFQDVPKYMKDADRDSATMCKEQIVSCLRATKNFGAAIDMDMKFASIRDLDEGEEKESAASLAITYIERYRVEFHKHTEEENKLEFSRLSKFIAHTAPKQKQDWDALRYNNTDLRFSHGVALAQWYYLLSKQMKSDEKMWTDLRSQAIYYVLAFIAKKWQMKDNCFYCHQAPTKDEVKLVCGDCRVACYCSIDHQRVSWKKNALDDMCFGHEAICSAMKAYRKWQEAVDVSDTEKEIKMKRRLDRECLGFLAYGLGLQDK</sequence>
<evidence type="ECO:0000259" key="5">
    <source>
        <dbReference type="PROSITE" id="PS50865"/>
    </source>
</evidence>
<feature type="domain" description="MYND-type" evidence="5">
    <location>
        <begin position="378"/>
        <end position="428"/>
    </location>
</feature>
<dbReference type="PROSITE" id="PS50865">
    <property type="entry name" value="ZF_MYND_2"/>
    <property type="match status" value="1"/>
</dbReference>
<dbReference type="Proteomes" id="UP001054902">
    <property type="component" value="Unassembled WGS sequence"/>
</dbReference>
<keyword evidence="2 4" id="KW-0863">Zinc-finger</keyword>
<evidence type="ECO:0000313" key="7">
    <source>
        <dbReference type="Proteomes" id="UP001054902"/>
    </source>
</evidence>
<reference evidence="6 7" key="1">
    <citation type="journal article" date="2021" name="Sci. Rep.">
        <title>The genome of the diatom Chaetoceros tenuissimus carries an ancient integrated fragment of an extant virus.</title>
        <authorList>
            <person name="Hongo Y."/>
            <person name="Kimura K."/>
            <person name="Takaki Y."/>
            <person name="Yoshida Y."/>
            <person name="Baba S."/>
            <person name="Kobayashi G."/>
            <person name="Nagasaki K."/>
            <person name="Hano T."/>
            <person name="Tomaru Y."/>
        </authorList>
    </citation>
    <scope>NUCLEOTIDE SEQUENCE [LARGE SCALE GENOMIC DNA]</scope>
    <source>
        <strain evidence="6 7">NIES-3715</strain>
    </source>
</reference>
<evidence type="ECO:0000313" key="6">
    <source>
        <dbReference type="EMBL" id="GFH53854.1"/>
    </source>
</evidence>
<dbReference type="SUPFAM" id="SSF144232">
    <property type="entry name" value="HIT/MYND zinc finger-like"/>
    <property type="match status" value="1"/>
</dbReference>
<comment type="caution">
    <text evidence="6">The sequence shown here is derived from an EMBL/GenBank/DDBJ whole genome shotgun (WGS) entry which is preliminary data.</text>
</comment>
<evidence type="ECO:0000256" key="2">
    <source>
        <dbReference type="ARBA" id="ARBA00022771"/>
    </source>
</evidence>
<keyword evidence="1" id="KW-0479">Metal-binding</keyword>
<gene>
    <name evidence="6" type="ORF">CTEN210_10330</name>
</gene>
<keyword evidence="7" id="KW-1185">Reference proteome</keyword>